<feature type="active site" evidence="5">
    <location>
        <position position="76"/>
    </location>
</feature>
<dbReference type="CDD" id="cd00585">
    <property type="entry name" value="Peptidase_C1B"/>
    <property type="match status" value="1"/>
</dbReference>
<dbReference type="GO" id="GO:0005737">
    <property type="term" value="C:cytoplasm"/>
    <property type="evidence" value="ECO:0007669"/>
    <property type="project" value="TreeGrafter"/>
</dbReference>
<comment type="similarity">
    <text evidence="4">Belongs to the peptidase C1 family.</text>
</comment>
<dbReference type="PATRIC" id="fig|471514.4.peg.4224"/>
<dbReference type="PIRSF" id="PIRSF005700">
    <property type="entry name" value="PepC"/>
    <property type="match status" value="1"/>
</dbReference>
<dbReference type="PANTHER" id="PTHR10363:SF2">
    <property type="entry name" value="BLEOMYCIN HYDROLASE"/>
    <property type="match status" value="1"/>
</dbReference>
<dbReference type="InterPro" id="IPR000169">
    <property type="entry name" value="Pept_cys_AS"/>
</dbReference>
<dbReference type="STRING" id="471514.AN477_06245"/>
<keyword evidence="3 4" id="KW-0788">Thiol protease</keyword>
<dbReference type="RefSeq" id="WP_054968308.1">
    <property type="nucleotide sequence ID" value="NZ_LJCO01000030.1"/>
</dbReference>
<evidence type="ECO:0000313" key="7">
    <source>
        <dbReference type="Proteomes" id="UP000050482"/>
    </source>
</evidence>
<dbReference type="InterPro" id="IPR004134">
    <property type="entry name" value="Peptidase_C1B"/>
</dbReference>
<keyword evidence="1 4" id="KW-0645">Protease</keyword>
<dbReference type="SUPFAM" id="SSF54001">
    <property type="entry name" value="Cysteine proteinases"/>
    <property type="match status" value="1"/>
</dbReference>
<dbReference type="GO" id="GO:0070005">
    <property type="term" value="F:cysteine-type aminopeptidase activity"/>
    <property type="evidence" value="ECO:0007669"/>
    <property type="project" value="InterPro"/>
</dbReference>
<dbReference type="Gene3D" id="3.90.70.10">
    <property type="entry name" value="Cysteine proteinases"/>
    <property type="match status" value="1"/>
</dbReference>
<dbReference type="EMBL" id="LJCO01000030">
    <property type="protein sequence ID" value="KPV44593.1"/>
    <property type="molecule type" value="Genomic_DNA"/>
</dbReference>
<evidence type="ECO:0000256" key="1">
    <source>
        <dbReference type="ARBA" id="ARBA00022670"/>
    </source>
</evidence>
<keyword evidence="2 4" id="KW-0378">Hydrolase</keyword>
<evidence type="ECO:0000313" key="6">
    <source>
        <dbReference type="EMBL" id="KPV44593.1"/>
    </source>
</evidence>
<evidence type="ECO:0000256" key="4">
    <source>
        <dbReference type="PIRNR" id="PIRNR005700"/>
    </source>
</evidence>
<evidence type="ECO:0000256" key="5">
    <source>
        <dbReference type="PIRSR" id="PIRSR005700-1"/>
    </source>
</evidence>
<evidence type="ECO:0000256" key="2">
    <source>
        <dbReference type="ARBA" id="ARBA00022801"/>
    </source>
</evidence>
<dbReference type="AlphaFoldDB" id="A0A0P9GTR5"/>
<name>A0A0P9GTR5_9BACL</name>
<comment type="caution">
    <text evidence="6">The sequence shown here is derived from an EMBL/GenBank/DDBJ whole genome shotgun (WGS) entry which is preliminary data.</text>
</comment>
<dbReference type="Pfam" id="PF03051">
    <property type="entry name" value="Peptidase_C1_2"/>
    <property type="match status" value="1"/>
</dbReference>
<feature type="active site" evidence="5">
    <location>
        <position position="370"/>
    </location>
</feature>
<dbReference type="GO" id="GO:0006508">
    <property type="term" value="P:proteolysis"/>
    <property type="evidence" value="ECO:0007669"/>
    <property type="project" value="UniProtKB-KW"/>
</dbReference>
<keyword evidence="7" id="KW-1185">Reference proteome</keyword>
<gene>
    <name evidence="6" type="ORF">AN477_06245</name>
</gene>
<accession>A0A0P9GTR5</accession>
<dbReference type="OrthoDB" id="1111399at2"/>
<evidence type="ECO:0000256" key="3">
    <source>
        <dbReference type="ARBA" id="ARBA00022807"/>
    </source>
</evidence>
<dbReference type="GO" id="GO:0009636">
    <property type="term" value="P:response to toxic substance"/>
    <property type="evidence" value="ECO:0007669"/>
    <property type="project" value="TreeGrafter"/>
</dbReference>
<feature type="active site" evidence="5">
    <location>
        <position position="391"/>
    </location>
</feature>
<dbReference type="PROSITE" id="PS00139">
    <property type="entry name" value="THIOL_PROTEASE_CYS"/>
    <property type="match status" value="1"/>
</dbReference>
<reference evidence="6 7" key="1">
    <citation type="submission" date="2015-09" db="EMBL/GenBank/DDBJ databases">
        <title>Draft genome sequence of Alicyclobacillus ferrooxydans DSM 22381.</title>
        <authorList>
            <person name="Hemp J."/>
        </authorList>
    </citation>
    <scope>NUCLEOTIDE SEQUENCE [LARGE SCALE GENOMIC DNA]</scope>
    <source>
        <strain evidence="6 7">TC-34</strain>
    </source>
</reference>
<dbReference type="PANTHER" id="PTHR10363">
    <property type="entry name" value="BLEOMYCIN HYDROLASE"/>
    <property type="match status" value="1"/>
</dbReference>
<dbReference type="GO" id="GO:0043418">
    <property type="term" value="P:homocysteine catabolic process"/>
    <property type="evidence" value="ECO:0007669"/>
    <property type="project" value="TreeGrafter"/>
</dbReference>
<protein>
    <recommendedName>
        <fullName evidence="4">Aminopeptidase</fullName>
    </recommendedName>
</protein>
<keyword evidence="4 6" id="KW-0031">Aminopeptidase</keyword>
<proteinExistence type="inferred from homology"/>
<dbReference type="Proteomes" id="UP000050482">
    <property type="component" value="Unassembled WGS sequence"/>
</dbReference>
<dbReference type="InterPro" id="IPR038765">
    <property type="entry name" value="Papain-like_cys_pep_sf"/>
</dbReference>
<organism evidence="6 7">
    <name type="scientific">Alicyclobacillus ferrooxydans</name>
    <dbReference type="NCBI Taxonomy" id="471514"/>
    <lineage>
        <taxon>Bacteria</taxon>
        <taxon>Bacillati</taxon>
        <taxon>Bacillota</taxon>
        <taxon>Bacilli</taxon>
        <taxon>Bacillales</taxon>
        <taxon>Alicyclobacillaceae</taxon>
        <taxon>Alicyclobacillus</taxon>
    </lineage>
</organism>
<sequence length="449" mass="51438">MSDTLTAATGISSSMIEKFAQEFGAMPANRIRMNAIAKNGINSVATNREALIDMQFTFSTEIETGPVTNQKQSGRCWMFAGLNTIRHDMAKTNNLKPFELSQCYQMFWDKFEKANYFLERVLDTLEEETDSRVVQWLLQAPLNDGGQWDMFVNLVDKYGVVPQYVMPETFHSSASRQMNQILTQKLRSHASVLRLSFQTGTAVAELRQKKEQMLGEFYRMLCYFLGTPPTKFDFEYRDKDEKFHRDADLSPQEFLRKYASTDLHEYVSVINAPTSDKPFNQTYTVKYLGNVEGGRIVRYLNVDIETFKNLALAQLSDGEPVWFGCDVGKMMDGEGGILDTAVFDYEGALDVRFEMTKAERLDYGESLMTHAMVFTGVNVVDGRANRWKVENSWGKERGSEGFFVMSDKWFDEYMYQIVVNRKYLSAELAEILNQEPTVLNPWDPMGSLA</sequence>